<dbReference type="InterPro" id="IPR036259">
    <property type="entry name" value="MFS_trans_sf"/>
</dbReference>
<feature type="transmembrane region" description="Helical" evidence="6">
    <location>
        <begin position="207"/>
        <end position="226"/>
    </location>
</feature>
<name>A0ABR1FDF9_9ASCO</name>
<feature type="transmembrane region" description="Helical" evidence="6">
    <location>
        <begin position="313"/>
        <end position="340"/>
    </location>
</feature>
<dbReference type="GeneID" id="90040371"/>
<evidence type="ECO:0000313" key="9">
    <source>
        <dbReference type="Proteomes" id="UP001498771"/>
    </source>
</evidence>
<sequence length="540" mass="59321">MSASDSSSQEKASISDSKLQEEIARSHQPYLHTADQAISPEDAAEVHLPQKSGFKEENGFKLVTFTPDDPGNPKNWSKAYKWYCTMLVASLCFAVAFGSAVVTGDIEGVMEEFNVSEEVVILTVTLFVVGFGIGPMFFAPASELWGRQIVYITTLGVAVVFIVPCAVAKNIGTLLVARFIDGIAFSAPMTLVGGSLADLWKAEERGVAMATFSAAPFLGPCIGPIVGGYIGDNTSWRWIYYTMLIFTGVLYAVIVVTIPETYAPTILKRRAAKLRKETGDNSYVTDLELNPRPLAEMIKVNLTRPFILLFRELIVFLLSIYMSILYGLLYMFFFAFPVVFGEGKGWKNGPVGLMFIPIAVGVIIAAFLAPLVNRHYLKMCDKYNGRPPAEVRLIPMMIGCWLVPISLFIFAWSSYPTISWAGPCIGSLPLGIGFSLLYNAGNNYLVDSYAHYAASALAAKTCIRSFWGAAVPLFTIQMFHKMGNQWAGSFLGFLGLACCAIPYGFYFYGARIRSRSKYAYSPEDEVAENDAHPVSAEKKV</sequence>
<feature type="transmembrane region" description="Helical" evidence="6">
    <location>
        <begin position="150"/>
        <end position="171"/>
    </location>
</feature>
<dbReference type="Gene3D" id="1.20.1250.20">
    <property type="entry name" value="MFS general substrate transporter like domains"/>
    <property type="match status" value="1"/>
</dbReference>
<feature type="region of interest" description="Disordered" evidence="5">
    <location>
        <begin position="1"/>
        <end position="21"/>
    </location>
</feature>
<dbReference type="PANTHER" id="PTHR23502">
    <property type="entry name" value="MAJOR FACILITATOR SUPERFAMILY"/>
    <property type="match status" value="1"/>
</dbReference>
<accession>A0ABR1FDF9</accession>
<evidence type="ECO:0000256" key="5">
    <source>
        <dbReference type="SAM" id="MobiDB-lite"/>
    </source>
</evidence>
<keyword evidence="4 6" id="KW-0472">Membrane</keyword>
<evidence type="ECO:0000256" key="6">
    <source>
        <dbReference type="SAM" id="Phobius"/>
    </source>
</evidence>
<evidence type="ECO:0000259" key="7">
    <source>
        <dbReference type="PROSITE" id="PS50850"/>
    </source>
</evidence>
<feature type="transmembrane region" description="Helical" evidence="6">
    <location>
        <begin position="238"/>
        <end position="259"/>
    </location>
</feature>
<feature type="transmembrane region" description="Helical" evidence="6">
    <location>
        <begin position="461"/>
        <end position="480"/>
    </location>
</feature>
<dbReference type="SUPFAM" id="SSF103473">
    <property type="entry name" value="MFS general substrate transporter"/>
    <property type="match status" value="1"/>
</dbReference>
<feature type="transmembrane region" description="Helical" evidence="6">
    <location>
        <begin position="183"/>
        <end position="200"/>
    </location>
</feature>
<feature type="domain" description="Major facilitator superfamily (MFS) profile" evidence="7">
    <location>
        <begin position="84"/>
        <end position="540"/>
    </location>
</feature>
<evidence type="ECO:0000256" key="1">
    <source>
        <dbReference type="ARBA" id="ARBA00004141"/>
    </source>
</evidence>
<keyword evidence="2 6" id="KW-0812">Transmembrane</keyword>
<evidence type="ECO:0000256" key="3">
    <source>
        <dbReference type="ARBA" id="ARBA00022989"/>
    </source>
</evidence>
<dbReference type="PROSITE" id="PS50850">
    <property type="entry name" value="MFS"/>
    <property type="match status" value="1"/>
</dbReference>
<dbReference type="InterPro" id="IPR011701">
    <property type="entry name" value="MFS"/>
</dbReference>
<dbReference type="PANTHER" id="PTHR23502:SF48">
    <property type="entry name" value="MULTIDRUG TRANSPORTER, PUTATIVE (AFU_ORTHOLOGUE AFUA_5G02700)-RELATED"/>
    <property type="match status" value="1"/>
</dbReference>
<organism evidence="8 9">
    <name type="scientific">Myxozyma melibiosi</name>
    <dbReference type="NCBI Taxonomy" id="54550"/>
    <lineage>
        <taxon>Eukaryota</taxon>
        <taxon>Fungi</taxon>
        <taxon>Dikarya</taxon>
        <taxon>Ascomycota</taxon>
        <taxon>Saccharomycotina</taxon>
        <taxon>Lipomycetes</taxon>
        <taxon>Lipomycetales</taxon>
        <taxon>Lipomycetaceae</taxon>
        <taxon>Myxozyma</taxon>
    </lineage>
</organism>
<dbReference type="InterPro" id="IPR020846">
    <property type="entry name" value="MFS_dom"/>
</dbReference>
<comment type="caution">
    <text evidence="8">The sequence shown here is derived from an EMBL/GenBank/DDBJ whole genome shotgun (WGS) entry which is preliminary data.</text>
</comment>
<keyword evidence="9" id="KW-1185">Reference proteome</keyword>
<feature type="transmembrane region" description="Helical" evidence="6">
    <location>
        <begin position="119"/>
        <end position="138"/>
    </location>
</feature>
<evidence type="ECO:0000256" key="2">
    <source>
        <dbReference type="ARBA" id="ARBA00022692"/>
    </source>
</evidence>
<keyword evidence="3 6" id="KW-1133">Transmembrane helix</keyword>
<feature type="compositionally biased region" description="Low complexity" evidence="5">
    <location>
        <begin position="1"/>
        <end position="17"/>
    </location>
</feature>
<evidence type="ECO:0000313" key="8">
    <source>
        <dbReference type="EMBL" id="KAK7207797.1"/>
    </source>
</evidence>
<feature type="transmembrane region" description="Helical" evidence="6">
    <location>
        <begin position="82"/>
        <end position="104"/>
    </location>
</feature>
<feature type="transmembrane region" description="Helical" evidence="6">
    <location>
        <begin position="393"/>
        <end position="412"/>
    </location>
</feature>
<proteinExistence type="predicted"/>
<dbReference type="Pfam" id="PF07690">
    <property type="entry name" value="MFS_1"/>
    <property type="match status" value="1"/>
</dbReference>
<feature type="transmembrane region" description="Helical" evidence="6">
    <location>
        <begin position="486"/>
        <end position="508"/>
    </location>
</feature>
<dbReference type="CDD" id="cd17323">
    <property type="entry name" value="MFS_Tpo1_MDR_like"/>
    <property type="match status" value="1"/>
</dbReference>
<evidence type="ECO:0000256" key="4">
    <source>
        <dbReference type="ARBA" id="ARBA00023136"/>
    </source>
</evidence>
<comment type="subcellular location">
    <subcellularLocation>
        <location evidence="1">Membrane</location>
        <topology evidence="1">Multi-pass membrane protein</topology>
    </subcellularLocation>
</comment>
<dbReference type="RefSeq" id="XP_064770830.1">
    <property type="nucleotide sequence ID" value="XM_064914859.1"/>
</dbReference>
<protein>
    <submittedName>
        <fullName evidence="8">Major facilitator superfamily domain-containing protein</fullName>
    </submittedName>
</protein>
<feature type="transmembrane region" description="Helical" evidence="6">
    <location>
        <begin position="418"/>
        <end position="440"/>
    </location>
</feature>
<gene>
    <name evidence="8" type="ORF">BZA70DRAFT_308608</name>
</gene>
<feature type="transmembrane region" description="Helical" evidence="6">
    <location>
        <begin position="352"/>
        <end position="372"/>
    </location>
</feature>
<dbReference type="Proteomes" id="UP001498771">
    <property type="component" value="Unassembled WGS sequence"/>
</dbReference>
<reference evidence="8 9" key="1">
    <citation type="submission" date="2024-03" db="EMBL/GenBank/DDBJ databases">
        <title>Genome-scale model development and genomic sequencing of the oleaginous clade Lipomyces.</title>
        <authorList>
            <consortium name="Lawrence Berkeley National Laboratory"/>
            <person name="Czajka J.J."/>
            <person name="Han Y."/>
            <person name="Kim J."/>
            <person name="Mondo S.J."/>
            <person name="Hofstad B.A."/>
            <person name="Robles A."/>
            <person name="Haridas S."/>
            <person name="Riley R."/>
            <person name="LaButti K."/>
            <person name="Pangilinan J."/>
            <person name="Andreopoulos W."/>
            <person name="Lipzen A."/>
            <person name="Yan J."/>
            <person name="Wang M."/>
            <person name="Ng V."/>
            <person name="Grigoriev I.V."/>
            <person name="Spatafora J.W."/>
            <person name="Magnuson J.K."/>
            <person name="Baker S.E."/>
            <person name="Pomraning K.R."/>
        </authorList>
    </citation>
    <scope>NUCLEOTIDE SEQUENCE [LARGE SCALE GENOMIC DNA]</scope>
    <source>
        <strain evidence="8 9">Phaff 52-87</strain>
    </source>
</reference>
<dbReference type="EMBL" id="JBBJBU010000001">
    <property type="protein sequence ID" value="KAK7207797.1"/>
    <property type="molecule type" value="Genomic_DNA"/>
</dbReference>